<dbReference type="NCBIfam" id="TIGR00344">
    <property type="entry name" value="alaS"/>
    <property type="match status" value="1"/>
</dbReference>
<dbReference type="HOGENOM" id="CLU_004485_1_1_4"/>
<sequence length="876" mass="98255">MKTSEIRSNFLQFFESKGHKILPSSSLIPNNDPTLLFTNSGMVQFKDIFIGKEKAEHKKITTVQRCFRAGGKHNDLENVGYTARHHTFFEMLGNFSFGDYFKREAIHYAWELLTKVYKLPENKLFITVYQDDDEAYDIWNKEIGVPCDLISRIGDNKGARFSSDNFWQMADVGPCGPCSEIYYDHGPSFKGDPPGVGSLDGDRYIEIWNLVFMQFYMDQEGNMSRLSTPCIDTGMGLERIAAVIQHVHSNYETDTFKNLILAIANKIGINNINDNSLKVIADHVRACSFLIIDGVLPSNEGRGYVLRRIIRRALRHSYKLGHSGPFLYKIVPDLILEMGSAYPDLIKQSELITKIILQEEDRFGETLAKGMKILNASISKIDSGNKLDGITTFNLYDTYGFPIDLTADVCREKGISVDLESFDREMESQRVKARLSGKFKLHSQSLNYNGLNSIFVGYDHFQTDNSKILAIYIDGVSVNSINQYDKEVYIIIDKTPFYAESGGQVGDTGFIKNKNSVFSVENTFMGGINLSVHCGILRTGMLSVGDNVSSYLDVERRLNISRNHSATHLLHFALRETLGSHVMQRGSLVDHNKIRFDFTSDFPISLELIANIENLVNSCVIKNIDVSTTLLEYDKAIKSGAMALFDEKYSDMVRVVSIGQSLELCGGTHVKKTGDIGFFKIISESSVSSGVRRLEACTALRSVDFSNKQTVVLSKINDLFNSTTDDVLSKIVQKNSMIKDIEKENDSLRKKLSISLVDYLSSKDHLVIKDRKIISYVFKDLDQNILLTIIDLLKVKFKSVIVLLATNLPNGNINLVCGVSDDLVNSIKANEIMKFLTSNVKGKGGGRSNLATGSTSEFDLIFSGFESTKRWVAERI</sequence>
<dbReference type="Gene3D" id="3.30.930.10">
    <property type="entry name" value="Bira Bifunctional Protein, Domain 2"/>
    <property type="match status" value="1"/>
</dbReference>
<comment type="function">
    <text evidence="11">Catalyzes the attachment of alanine to tRNA(Ala) in a two-step reaction: alanine is first activated by ATP to form Ala-AMP and then transferred to the acceptor end of tRNA(Ala). Also edits incorrectly charged Ser-tRNA(Ala) and Gly-tRNA(Ala) via its editing domain.</text>
</comment>
<dbReference type="InterPro" id="IPR023033">
    <property type="entry name" value="Ala_tRNA_ligase_euk/bac"/>
</dbReference>
<organism evidence="13 14">
    <name type="scientific">Candidatus Kinetoplastidibacterium desouzai TCC079E</name>
    <dbReference type="NCBI Taxonomy" id="1208919"/>
    <lineage>
        <taxon>Bacteria</taxon>
        <taxon>Pseudomonadati</taxon>
        <taxon>Pseudomonadota</taxon>
        <taxon>Betaproteobacteria</taxon>
        <taxon>Candidatus Kinetoplastidibacterium</taxon>
    </lineage>
</organism>
<dbReference type="Gene3D" id="2.40.30.130">
    <property type="match status" value="1"/>
</dbReference>
<evidence type="ECO:0000313" key="13">
    <source>
        <dbReference type="EMBL" id="AGF46952.1"/>
    </source>
</evidence>
<keyword evidence="3 11" id="KW-0436">Ligase</keyword>
<dbReference type="GO" id="GO:0002161">
    <property type="term" value="F:aminoacyl-tRNA deacylase activity"/>
    <property type="evidence" value="ECO:0007669"/>
    <property type="project" value="TreeGrafter"/>
</dbReference>
<evidence type="ECO:0000256" key="11">
    <source>
        <dbReference type="HAMAP-Rule" id="MF_00036"/>
    </source>
</evidence>
<dbReference type="SUPFAM" id="SSF55186">
    <property type="entry name" value="ThrRS/AlaRS common domain"/>
    <property type="match status" value="1"/>
</dbReference>
<gene>
    <name evidence="11" type="primary">alaS</name>
    <name evidence="13" type="ORF">CDSE_0666</name>
</gene>
<keyword evidence="9 11" id="KW-0648">Protein biosynthesis</keyword>
<name>M1LMJ6_9PROT</name>
<dbReference type="InterPro" id="IPR045864">
    <property type="entry name" value="aa-tRNA-synth_II/BPL/LPL"/>
</dbReference>
<dbReference type="Gene3D" id="3.10.310.40">
    <property type="match status" value="1"/>
</dbReference>
<dbReference type="PATRIC" id="fig|1208919.3.peg.390"/>
<dbReference type="InterPro" id="IPR018163">
    <property type="entry name" value="Thr/Ala-tRNA-synth_IIc_edit"/>
</dbReference>
<dbReference type="InterPro" id="IPR050058">
    <property type="entry name" value="Ala-tRNA_ligase"/>
</dbReference>
<dbReference type="Pfam" id="PF01411">
    <property type="entry name" value="tRNA-synt_2c"/>
    <property type="match status" value="1"/>
</dbReference>
<evidence type="ECO:0000256" key="6">
    <source>
        <dbReference type="ARBA" id="ARBA00022833"/>
    </source>
</evidence>
<dbReference type="SMART" id="SM00863">
    <property type="entry name" value="tRNA_SAD"/>
    <property type="match status" value="1"/>
</dbReference>
<dbReference type="InterPro" id="IPR002318">
    <property type="entry name" value="Ala-tRNA-lgiase_IIc"/>
</dbReference>
<evidence type="ECO:0000259" key="12">
    <source>
        <dbReference type="PROSITE" id="PS50860"/>
    </source>
</evidence>
<dbReference type="GO" id="GO:0005524">
    <property type="term" value="F:ATP binding"/>
    <property type="evidence" value="ECO:0007669"/>
    <property type="project" value="UniProtKB-UniRule"/>
</dbReference>
<dbReference type="FunFam" id="3.30.980.10:FF:000004">
    <property type="entry name" value="Alanine--tRNA ligase, cytoplasmic"/>
    <property type="match status" value="1"/>
</dbReference>
<comment type="subcellular location">
    <subcellularLocation>
        <location evidence="11">Cytoplasm</location>
    </subcellularLocation>
</comment>
<dbReference type="GO" id="GO:0005829">
    <property type="term" value="C:cytosol"/>
    <property type="evidence" value="ECO:0007669"/>
    <property type="project" value="TreeGrafter"/>
</dbReference>
<evidence type="ECO:0000313" key="14">
    <source>
        <dbReference type="Proteomes" id="UP000011547"/>
    </source>
</evidence>
<comment type="catalytic activity">
    <reaction evidence="11">
        <text>tRNA(Ala) + L-alanine + ATP = L-alanyl-tRNA(Ala) + AMP + diphosphate</text>
        <dbReference type="Rhea" id="RHEA:12540"/>
        <dbReference type="Rhea" id="RHEA-COMP:9657"/>
        <dbReference type="Rhea" id="RHEA-COMP:9923"/>
        <dbReference type="ChEBI" id="CHEBI:30616"/>
        <dbReference type="ChEBI" id="CHEBI:33019"/>
        <dbReference type="ChEBI" id="CHEBI:57972"/>
        <dbReference type="ChEBI" id="CHEBI:78442"/>
        <dbReference type="ChEBI" id="CHEBI:78497"/>
        <dbReference type="ChEBI" id="CHEBI:456215"/>
        <dbReference type="EC" id="6.1.1.7"/>
    </reaction>
</comment>
<dbReference type="InterPro" id="IPR009000">
    <property type="entry name" value="Transl_B-barrel_sf"/>
</dbReference>
<evidence type="ECO:0000256" key="7">
    <source>
        <dbReference type="ARBA" id="ARBA00022840"/>
    </source>
</evidence>
<feature type="binding site" evidence="11">
    <location>
        <position position="564"/>
    </location>
    <ligand>
        <name>Zn(2+)</name>
        <dbReference type="ChEBI" id="CHEBI:29105"/>
    </ligand>
</feature>
<comment type="domain">
    <text evidence="11">Consists of three domains; the N-terminal catalytic domain, the editing domain and the C-terminal C-Ala domain. The editing domain removes incorrectly charged amino acids, while the C-Ala domain, along with tRNA(Ala), serves as a bridge to cooperatively bring together the editing and aminoacylation centers thus stimulating deacylation of misacylated tRNAs.</text>
</comment>
<evidence type="ECO:0000256" key="10">
    <source>
        <dbReference type="ARBA" id="ARBA00023146"/>
    </source>
</evidence>
<dbReference type="EMBL" id="CP003803">
    <property type="protein sequence ID" value="AGF46952.1"/>
    <property type="molecule type" value="Genomic_DNA"/>
</dbReference>
<comment type="cofactor">
    <cofactor evidence="11">
        <name>Zn(2+)</name>
        <dbReference type="ChEBI" id="CHEBI:29105"/>
    </cofactor>
    <text evidence="11">Binds 1 zinc ion per subunit.</text>
</comment>
<keyword evidence="10 11" id="KW-0030">Aminoacyl-tRNA synthetase</keyword>
<dbReference type="InterPro" id="IPR003156">
    <property type="entry name" value="DHHA1_dom"/>
</dbReference>
<feature type="binding site" evidence="11">
    <location>
        <position position="665"/>
    </location>
    <ligand>
        <name>Zn(2+)</name>
        <dbReference type="ChEBI" id="CHEBI:29105"/>
    </ligand>
</feature>
<dbReference type="GO" id="GO:0008270">
    <property type="term" value="F:zinc ion binding"/>
    <property type="evidence" value="ECO:0007669"/>
    <property type="project" value="UniProtKB-UniRule"/>
</dbReference>
<dbReference type="eggNOG" id="COG0013">
    <property type="taxonomic scope" value="Bacteria"/>
</dbReference>
<feature type="binding site" evidence="11">
    <location>
        <position position="568"/>
    </location>
    <ligand>
        <name>Zn(2+)</name>
        <dbReference type="ChEBI" id="CHEBI:29105"/>
    </ligand>
</feature>
<evidence type="ECO:0000256" key="5">
    <source>
        <dbReference type="ARBA" id="ARBA00022741"/>
    </source>
</evidence>
<accession>M1LMJ6</accession>
<dbReference type="PANTHER" id="PTHR11777:SF9">
    <property type="entry name" value="ALANINE--TRNA LIGASE, CYTOPLASMIC"/>
    <property type="match status" value="1"/>
</dbReference>
<proteinExistence type="inferred from homology"/>
<dbReference type="RefSeq" id="WP_015396363.1">
    <property type="nucleotide sequence ID" value="NC_020294.1"/>
</dbReference>
<dbReference type="SUPFAM" id="SSF55681">
    <property type="entry name" value="Class II aaRS and biotin synthetases"/>
    <property type="match status" value="1"/>
</dbReference>
<feature type="binding site" evidence="11">
    <location>
        <position position="669"/>
    </location>
    <ligand>
        <name>Zn(2+)</name>
        <dbReference type="ChEBI" id="CHEBI:29105"/>
    </ligand>
</feature>
<dbReference type="STRING" id="1208919.CDSE_0666"/>
<evidence type="ECO:0000256" key="9">
    <source>
        <dbReference type="ARBA" id="ARBA00022917"/>
    </source>
</evidence>
<keyword evidence="11" id="KW-0963">Cytoplasm</keyword>
<dbReference type="Gene3D" id="3.30.54.20">
    <property type="match status" value="1"/>
</dbReference>
<evidence type="ECO:0000256" key="1">
    <source>
        <dbReference type="ARBA" id="ARBA00008226"/>
    </source>
</evidence>
<keyword evidence="5 11" id="KW-0547">Nucleotide-binding</keyword>
<feature type="domain" description="Alanyl-transfer RNA synthetases family profile" evidence="12">
    <location>
        <begin position="1"/>
        <end position="708"/>
    </location>
</feature>
<protein>
    <recommendedName>
        <fullName evidence="11">Alanine--tRNA ligase</fullName>
        <ecNumber evidence="11">6.1.1.7</ecNumber>
    </recommendedName>
    <alternativeName>
        <fullName evidence="11">Alanyl-tRNA synthetase</fullName>
        <shortName evidence="11">AlaRS</shortName>
    </alternativeName>
</protein>
<dbReference type="InterPro" id="IPR018164">
    <property type="entry name" value="Ala-tRNA-synth_IIc_N"/>
</dbReference>
<keyword evidence="8 11" id="KW-0694">RNA-binding</keyword>
<dbReference type="InterPro" id="IPR018165">
    <property type="entry name" value="Ala-tRNA-synth_IIc_core"/>
</dbReference>
<dbReference type="FunFam" id="3.10.310.40:FF:000001">
    <property type="entry name" value="Alanine--tRNA ligase"/>
    <property type="match status" value="1"/>
</dbReference>
<evidence type="ECO:0000256" key="4">
    <source>
        <dbReference type="ARBA" id="ARBA00022723"/>
    </source>
</evidence>
<evidence type="ECO:0000256" key="8">
    <source>
        <dbReference type="ARBA" id="ARBA00022884"/>
    </source>
</evidence>
<reference evidence="13 14" key="1">
    <citation type="journal article" date="2013" name="Genome Biol. Evol.">
        <title>Genome evolution and phylogenomic analysis of candidatus kinetoplastibacterium, the betaproteobacterial endosymbionts of strigomonas and angomonas.</title>
        <authorList>
            <person name="Alves J.M."/>
            <person name="Serrano M.G."/>
            <person name="Maia da Silva F."/>
            <person name="Voegtly L.J."/>
            <person name="Matveyev A.V."/>
            <person name="Teixeira M.M."/>
            <person name="Camargo E.P."/>
            <person name="Buck G.A."/>
        </authorList>
    </citation>
    <scope>NUCLEOTIDE SEQUENCE [LARGE SCALE GENOMIC DNA]</scope>
    <source>
        <strain evidence="13 14">TCC079E</strain>
    </source>
</reference>
<dbReference type="FunFam" id="3.30.930.10:FF:000004">
    <property type="entry name" value="Alanine--tRNA ligase"/>
    <property type="match status" value="1"/>
</dbReference>
<evidence type="ECO:0000256" key="3">
    <source>
        <dbReference type="ARBA" id="ARBA00022598"/>
    </source>
</evidence>
<dbReference type="PRINTS" id="PR00980">
    <property type="entry name" value="TRNASYNTHALA"/>
</dbReference>
<keyword evidence="4 11" id="KW-0479">Metal-binding</keyword>
<dbReference type="SUPFAM" id="SSF101353">
    <property type="entry name" value="Putative anticodon-binding domain of alanyl-tRNA synthetase (AlaRS)"/>
    <property type="match status" value="1"/>
</dbReference>
<dbReference type="PANTHER" id="PTHR11777">
    <property type="entry name" value="ALANYL-TRNA SYNTHETASE"/>
    <property type="match status" value="1"/>
</dbReference>
<dbReference type="Pfam" id="PF02272">
    <property type="entry name" value="DHHA1"/>
    <property type="match status" value="1"/>
</dbReference>
<dbReference type="FunFam" id="3.30.54.20:FF:000001">
    <property type="entry name" value="Alanine--tRNA ligase"/>
    <property type="match status" value="1"/>
</dbReference>
<dbReference type="InterPro" id="IPR012947">
    <property type="entry name" value="tRNA_SAD"/>
</dbReference>
<dbReference type="GO" id="GO:0000049">
    <property type="term" value="F:tRNA binding"/>
    <property type="evidence" value="ECO:0007669"/>
    <property type="project" value="UniProtKB-KW"/>
</dbReference>
<dbReference type="OrthoDB" id="9803884at2"/>
<dbReference type="InterPro" id="IPR018162">
    <property type="entry name" value="Ala-tRNA-ligase_IIc_anticod-bd"/>
</dbReference>
<dbReference type="PROSITE" id="PS50860">
    <property type="entry name" value="AA_TRNA_LIGASE_II_ALA"/>
    <property type="match status" value="1"/>
</dbReference>
<dbReference type="GO" id="GO:0006419">
    <property type="term" value="P:alanyl-tRNA aminoacylation"/>
    <property type="evidence" value="ECO:0007669"/>
    <property type="project" value="UniProtKB-UniRule"/>
</dbReference>
<dbReference type="HAMAP" id="MF_00036_B">
    <property type="entry name" value="Ala_tRNA_synth_B"/>
    <property type="match status" value="1"/>
</dbReference>
<evidence type="ECO:0000256" key="2">
    <source>
        <dbReference type="ARBA" id="ARBA00022555"/>
    </source>
</evidence>
<keyword evidence="14" id="KW-1185">Reference proteome</keyword>
<dbReference type="GO" id="GO:0045892">
    <property type="term" value="P:negative regulation of DNA-templated transcription"/>
    <property type="evidence" value="ECO:0007669"/>
    <property type="project" value="TreeGrafter"/>
</dbReference>
<dbReference type="CDD" id="cd00673">
    <property type="entry name" value="AlaRS_core"/>
    <property type="match status" value="1"/>
</dbReference>
<dbReference type="GO" id="GO:0004813">
    <property type="term" value="F:alanine-tRNA ligase activity"/>
    <property type="evidence" value="ECO:0007669"/>
    <property type="project" value="UniProtKB-UniRule"/>
</dbReference>
<dbReference type="KEGG" id="kde:CDSE_0666"/>
<keyword evidence="7 11" id="KW-0067">ATP-binding</keyword>
<dbReference type="SUPFAM" id="SSF50447">
    <property type="entry name" value="Translation proteins"/>
    <property type="match status" value="1"/>
</dbReference>
<keyword evidence="6 11" id="KW-0862">Zinc</keyword>
<dbReference type="Pfam" id="PF07973">
    <property type="entry name" value="tRNA_SAD"/>
    <property type="match status" value="1"/>
</dbReference>
<dbReference type="Gene3D" id="3.30.980.10">
    <property type="entry name" value="Threonyl-trna Synthetase, Chain A, domain 2"/>
    <property type="match status" value="1"/>
</dbReference>
<dbReference type="AlphaFoldDB" id="M1LMJ6"/>
<dbReference type="Proteomes" id="UP000011547">
    <property type="component" value="Chromosome"/>
</dbReference>
<comment type="similarity">
    <text evidence="1 11">Belongs to the class-II aminoacyl-tRNA synthetase family.</text>
</comment>
<keyword evidence="2 11" id="KW-0820">tRNA-binding</keyword>
<dbReference type="EC" id="6.1.1.7" evidence="11"/>